<name>F4QQ07_9CAUL</name>
<evidence type="ECO:0000313" key="1">
    <source>
        <dbReference type="EMBL" id="EGF90294.1"/>
    </source>
</evidence>
<organism evidence="1 2">
    <name type="scientific">Asticcacaulis biprosthecium C19</name>
    <dbReference type="NCBI Taxonomy" id="715226"/>
    <lineage>
        <taxon>Bacteria</taxon>
        <taxon>Pseudomonadati</taxon>
        <taxon>Pseudomonadota</taxon>
        <taxon>Alphaproteobacteria</taxon>
        <taxon>Caulobacterales</taxon>
        <taxon>Caulobacteraceae</taxon>
        <taxon>Asticcacaulis</taxon>
    </lineage>
</organism>
<reference evidence="2" key="1">
    <citation type="submission" date="2011-03" db="EMBL/GenBank/DDBJ databases">
        <title>Draft genome sequence of Brevundimonas diminuta.</title>
        <authorList>
            <person name="Brown P.J.B."/>
            <person name="Buechlein A."/>
            <person name="Hemmerich C."/>
            <person name="Brun Y.V."/>
        </authorList>
    </citation>
    <scope>NUCLEOTIDE SEQUENCE [LARGE SCALE GENOMIC DNA]</scope>
    <source>
        <strain evidence="2">C19</strain>
    </source>
</reference>
<sequence>MATDDSDDDDDSDALADSEADEVALLLDEVEPLPVGSHAVRAIRDATRIREAERFIVSSPW</sequence>
<gene>
    <name evidence="1" type="ORF">ABI_33100</name>
</gene>
<dbReference type="Proteomes" id="UP000006512">
    <property type="component" value="Unassembled WGS sequence"/>
</dbReference>
<dbReference type="EMBL" id="GL883079">
    <property type="protein sequence ID" value="EGF90294.1"/>
    <property type="molecule type" value="Genomic_DNA"/>
</dbReference>
<protein>
    <submittedName>
        <fullName evidence="1">Uncharacterized protein</fullName>
    </submittedName>
</protein>
<evidence type="ECO:0000313" key="2">
    <source>
        <dbReference type="Proteomes" id="UP000006512"/>
    </source>
</evidence>
<accession>F4QQ07</accession>
<proteinExistence type="predicted"/>
<keyword evidence="2" id="KW-1185">Reference proteome</keyword>
<dbReference type="HOGENOM" id="CLU_2912425_0_0_5"/>
<dbReference type="AlphaFoldDB" id="F4QQ07"/>